<evidence type="ECO:0008006" key="4">
    <source>
        <dbReference type="Google" id="ProtNLM"/>
    </source>
</evidence>
<feature type="transmembrane region" description="Helical" evidence="1">
    <location>
        <begin position="48"/>
        <end position="70"/>
    </location>
</feature>
<sequence length="113" mass="12416">MTIVLIGIVFGLVLCGVALRAEARFRSEDRLPMQWWLDGEVTWSVPRWMALTFIPALSILTLGSVGVLLASTGPRPGQEGMVIPSFIALGMVFLAAQFFHLWMVAKTVRRNGG</sequence>
<evidence type="ECO:0000313" key="3">
    <source>
        <dbReference type="Proteomes" id="UP001597400"/>
    </source>
</evidence>
<evidence type="ECO:0000256" key="1">
    <source>
        <dbReference type="SAM" id="Phobius"/>
    </source>
</evidence>
<keyword evidence="3" id="KW-1185">Reference proteome</keyword>
<name>A0ABW4U276_9SPHN</name>
<organism evidence="2 3">
    <name type="scientific">Sphingomonas arantia</name>
    <dbReference type="NCBI Taxonomy" id="1460676"/>
    <lineage>
        <taxon>Bacteria</taxon>
        <taxon>Pseudomonadati</taxon>
        <taxon>Pseudomonadota</taxon>
        <taxon>Alphaproteobacteria</taxon>
        <taxon>Sphingomonadales</taxon>
        <taxon>Sphingomonadaceae</taxon>
        <taxon>Sphingomonas</taxon>
    </lineage>
</organism>
<keyword evidence="1" id="KW-1133">Transmembrane helix</keyword>
<reference evidence="3" key="1">
    <citation type="journal article" date="2019" name="Int. J. Syst. Evol. Microbiol.">
        <title>The Global Catalogue of Microorganisms (GCM) 10K type strain sequencing project: providing services to taxonomists for standard genome sequencing and annotation.</title>
        <authorList>
            <consortium name="The Broad Institute Genomics Platform"/>
            <consortium name="The Broad Institute Genome Sequencing Center for Infectious Disease"/>
            <person name="Wu L."/>
            <person name="Ma J."/>
        </authorList>
    </citation>
    <scope>NUCLEOTIDE SEQUENCE [LARGE SCALE GENOMIC DNA]</scope>
    <source>
        <strain evidence="3">CGMCC 1.12702</strain>
    </source>
</reference>
<feature type="transmembrane region" description="Helical" evidence="1">
    <location>
        <begin position="82"/>
        <end position="103"/>
    </location>
</feature>
<proteinExistence type="predicted"/>
<keyword evidence="1" id="KW-0812">Transmembrane</keyword>
<dbReference type="EMBL" id="JBHUGS010000004">
    <property type="protein sequence ID" value="MFD1951952.1"/>
    <property type="molecule type" value="Genomic_DNA"/>
</dbReference>
<keyword evidence="1" id="KW-0472">Membrane</keyword>
<gene>
    <name evidence="2" type="ORF">ACFSGX_14355</name>
</gene>
<dbReference type="Proteomes" id="UP001597400">
    <property type="component" value="Unassembled WGS sequence"/>
</dbReference>
<accession>A0ABW4U276</accession>
<evidence type="ECO:0000313" key="2">
    <source>
        <dbReference type="EMBL" id="MFD1951952.1"/>
    </source>
</evidence>
<comment type="caution">
    <text evidence="2">The sequence shown here is derived from an EMBL/GenBank/DDBJ whole genome shotgun (WGS) entry which is preliminary data.</text>
</comment>
<protein>
    <recommendedName>
        <fullName evidence="4">DUF1648 domain-containing protein</fullName>
    </recommendedName>
</protein>
<dbReference type="RefSeq" id="WP_380930955.1">
    <property type="nucleotide sequence ID" value="NZ_JBHUGS010000004.1"/>
</dbReference>